<evidence type="ECO:0000313" key="2">
    <source>
        <dbReference type="EMBL" id="TDS77638.1"/>
    </source>
</evidence>
<dbReference type="GO" id="GO:0003677">
    <property type="term" value="F:DNA binding"/>
    <property type="evidence" value="ECO:0007669"/>
    <property type="project" value="InterPro"/>
</dbReference>
<dbReference type="GO" id="GO:0015628">
    <property type="term" value="P:protein secretion by the type II secretion system"/>
    <property type="evidence" value="ECO:0007669"/>
    <property type="project" value="TreeGrafter"/>
</dbReference>
<proteinExistence type="predicted"/>
<accession>A0A4R7FMR4</accession>
<dbReference type="InterPro" id="IPR010994">
    <property type="entry name" value="RuvA_2-like"/>
</dbReference>
<dbReference type="PANTHER" id="PTHR21180">
    <property type="entry name" value="ENDONUCLEASE/EXONUCLEASE/PHOSPHATASE FAMILY DOMAIN-CONTAINING PROTEIN 1"/>
    <property type="match status" value="1"/>
</dbReference>
<dbReference type="Gene3D" id="1.10.150.320">
    <property type="entry name" value="Photosystem II 12 kDa extrinsic protein"/>
    <property type="match status" value="1"/>
</dbReference>
<feature type="domain" description="Helix-hairpin-helix DNA-binding motif class 1" evidence="1">
    <location>
        <begin position="177"/>
        <end position="196"/>
    </location>
</feature>
<dbReference type="GO" id="GO:0006281">
    <property type="term" value="P:DNA repair"/>
    <property type="evidence" value="ECO:0007669"/>
    <property type="project" value="InterPro"/>
</dbReference>
<keyword evidence="3" id="KW-1185">Reference proteome</keyword>
<dbReference type="InterPro" id="IPR003583">
    <property type="entry name" value="Hlx-hairpin-Hlx_DNA-bd_motif"/>
</dbReference>
<dbReference type="PANTHER" id="PTHR21180:SF32">
    <property type="entry name" value="ENDONUCLEASE_EXONUCLEASE_PHOSPHATASE FAMILY DOMAIN-CONTAINING PROTEIN 1"/>
    <property type="match status" value="1"/>
</dbReference>
<evidence type="ECO:0000313" key="3">
    <source>
        <dbReference type="Proteomes" id="UP000295344"/>
    </source>
</evidence>
<organism evidence="2 3">
    <name type="scientific">Amnibacterium kyonggiense</name>
    <dbReference type="NCBI Taxonomy" id="595671"/>
    <lineage>
        <taxon>Bacteria</taxon>
        <taxon>Bacillati</taxon>
        <taxon>Actinomycetota</taxon>
        <taxon>Actinomycetes</taxon>
        <taxon>Micrococcales</taxon>
        <taxon>Microbacteriaceae</taxon>
        <taxon>Amnibacterium</taxon>
    </lineage>
</organism>
<dbReference type="Proteomes" id="UP000295344">
    <property type="component" value="Unassembled WGS sequence"/>
</dbReference>
<dbReference type="Pfam" id="PF12836">
    <property type="entry name" value="HHH_3"/>
    <property type="match status" value="1"/>
</dbReference>
<dbReference type="EMBL" id="SOAM01000002">
    <property type="protein sequence ID" value="TDS77638.1"/>
    <property type="molecule type" value="Genomic_DNA"/>
</dbReference>
<name>A0A4R7FMR4_9MICO</name>
<sequence length="199" mass="19396">MDDLRTRFAALAAGRPVVLVLVGLLAVAVLGGAVLIGAGQASGSTAERDVVRVVPTTPAPTPLLVHVSGAVRSPGLVSLPVGARVVDAVAAAGGPTSAADESVVNLAARVADGQQVVVPKRGAAPAATAAAGTATGATVSLSSATAEQLETLPRIGPALAARIIAYREAHGGFSSVDELGQVGGIGPKTLAGLRDLVTP</sequence>
<dbReference type="RefSeq" id="WP_133766683.1">
    <property type="nucleotide sequence ID" value="NZ_BAAARP010000004.1"/>
</dbReference>
<dbReference type="Pfam" id="PF10531">
    <property type="entry name" value="SLBB"/>
    <property type="match status" value="1"/>
</dbReference>
<reference evidence="2 3" key="1">
    <citation type="submission" date="2019-03" db="EMBL/GenBank/DDBJ databases">
        <title>Genomic Encyclopedia of Archaeal and Bacterial Type Strains, Phase II (KMG-II): from individual species to whole genera.</title>
        <authorList>
            <person name="Goeker M."/>
        </authorList>
    </citation>
    <scope>NUCLEOTIDE SEQUENCE [LARGE SCALE GENOMIC DNA]</scope>
    <source>
        <strain evidence="2 3">DSM 24782</strain>
    </source>
</reference>
<dbReference type="OrthoDB" id="9758724at2"/>
<dbReference type="SMART" id="SM00278">
    <property type="entry name" value="HhH1"/>
    <property type="match status" value="2"/>
</dbReference>
<dbReference type="AlphaFoldDB" id="A0A4R7FMR4"/>
<comment type="caution">
    <text evidence="2">The sequence shown here is derived from an EMBL/GenBank/DDBJ whole genome shotgun (WGS) entry which is preliminary data.</text>
</comment>
<evidence type="ECO:0000259" key="1">
    <source>
        <dbReference type="SMART" id="SM00278"/>
    </source>
</evidence>
<dbReference type="InterPro" id="IPR019554">
    <property type="entry name" value="Soluble_ligand-bd"/>
</dbReference>
<dbReference type="GO" id="GO:0015627">
    <property type="term" value="C:type II protein secretion system complex"/>
    <property type="evidence" value="ECO:0007669"/>
    <property type="project" value="TreeGrafter"/>
</dbReference>
<feature type="domain" description="Helix-hairpin-helix DNA-binding motif class 1" evidence="1">
    <location>
        <begin position="147"/>
        <end position="166"/>
    </location>
</feature>
<protein>
    <submittedName>
        <fullName evidence="2">Competence protein ComEA</fullName>
    </submittedName>
</protein>
<gene>
    <name evidence="2" type="ORF">CLV52_2596</name>
</gene>
<dbReference type="SUPFAM" id="SSF47781">
    <property type="entry name" value="RuvA domain 2-like"/>
    <property type="match status" value="1"/>
</dbReference>
<dbReference type="InterPro" id="IPR051675">
    <property type="entry name" value="Endo/Exo/Phosphatase_dom_1"/>
</dbReference>